<reference evidence="2 3" key="1">
    <citation type="submission" date="2018-07" db="EMBL/GenBank/DDBJ databases">
        <title>Complete genome sequencing of Ornithinimicrobium sp. AMA3305.</title>
        <authorList>
            <person name="Bae J.-W."/>
        </authorList>
    </citation>
    <scope>NUCLEOTIDE SEQUENCE [LARGE SCALE GENOMIC DNA]</scope>
    <source>
        <strain evidence="2 3">AMA3305</strain>
    </source>
</reference>
<evidence type="ECO:0000313" key="2">
    <source>
        <dbReference type="EMBL" id="AXH95914.1"/>
    </source>
</evidence>
<proteinExistence type="predicted"/>
<dbReference type="Gene3D" id="3.30.110.170">
    <property type="entry name" value="Protein of unknown function (DUF541), domain 1"/>
    <property type="match status" value="1"/>
</dbReference>
<dbReference type="PANTHER" id="PTHR34387:SF2">
    <property type="entry name" value="SLR1258 PROTEIN"/>
    <property type="match status" value="1"/>
</dbReference>
<dbReference type="InterPro" id="IPR052022">
    <property type="entry name" value="26kDa_periplasmic_antigen"/>
</dbReference>
<gene>
    <name evidence="2" type="ORF">DV701_07035</name>
</gene>
<sequence length="203" mass="21292">MTSDDDTVVVTGTGRASAAPDVLVLDLRLEGHGHTVGEALTALTRASRACHDALPGETLRTHGLGVHPRHDRQGERSGHTAYQSLQLRTGDPARAGELVQVLGEAVGDALGVEGVRHEVADTAALLRQARERAFGDAVERAEQYAELAGRVLLGVRRVREPGTGGPRPPADHGARMAVAAGPVVDPAEHEVTAAVEVAWQLEA</sequence>
<dbReference type="Pfam" id="PF04402">
    <property type="entry name" value="SIMPL"/>
    <property type="match status" value="1"/>
</dbReference>
<dbReference type="AlphaFoldDB" id="A0A345NLK6"/>
<name>A0A345NLK6_9MICO</name>
<dbReference type="Gene3D" id="3.30.70.2970">
    <property type="entry name" value="Protein of unknown function (DUF541), domain 2"/>
    <property type="match status" value="1"/>
</dbReference>
<accession>A0A345NLK6</accession>
<feature type="region of interest" description="Disordered" evidence="1">
    <location>
        <begin position="59"/>
        <end position="79"/>
    </location>
</feature>
<evidence type="ECO:0000313" key="3">
    <source>
        <dbReference type="Proteomes" id="UP000253790"/>
    </source>
</evidence>
<protein>
    <submittedName>
        <fullName evidence="2">DUF541 domain-containing protein</fullName>
    </submittedName>
</protein>
<dbReference type="OrthoDB" id="4865715at2"/>
<dbReference type="EMBL" id="CP031229">
    <property type="protein sequence ID" value="AXH95914.1"/>
    <property type="molecule type" value="Genomic_DNA"/>
</dbReference>
<keyword evidence="3" id="KW-1185">Reference proteome</keyword>
<dbReference type="InterPro" id="IPR007497">
    <property type="entry name" value="SIMPL/DUF541"/>
</dbReference>
<dbReference type="GO" id="GO:0006974">
    <property type="term" value="P:DNA damage response"/>
    <property type="evidence" value="ECO:0007669"/>
    <property type="project" value="TreeGrafter"/>
</dbReference>
<dbReference type="PANTHER" id="PTHR34387">
    <property type="entry name" value="SLR1258 PROTEIN"/>
    <property type="match status" value="1"/>
</dbReference>
<dbReference type="RefSeq" id="WP_114927679.1">
    <property type="nucleotide sequence ID" value="NZ_CP031229.1"/>
</dbReference>
<evidence type="ECO:0000256" key="1">
    <source>
        <dbReference type="SAM" id="MobiDB-lite"/>
    </source>
</evidence>
<dbReference type="Proteomes" id="UP000253790">
    <property type="component" value="Chromosome"/>
</dbReference>
<organism evidence="2 3">
    <name type="scientific">Ornithinimicrobium avium</name>
    <dbReference type="NCBI Taxonomy" id="2283195"/>
    <lineage>
        <taxon>Bacteria</taxon>
        <taxon>Bacillati</taxon>
        <taxon>Actinomycetota</taxon>
        <taxon>Actinomycetes</taxon>
        <taxon>Micrococcales</taxon>
        <taxon>Ornithinimicrobiaceae</taxon>
        <taxon>Ornithinimicrobium</taxon>
    </lineage>
</organism>
<dbReference type="KEGG" id="orn:DV701_07035"/>